<dbReference type="InterPro" id="IPR011050">
    <property type="entry name" value="Pectin_lyase_fold/virulence"/>
</dbReference>
<gene>
    <name evidence="17" type="ORF">D0359_00120</name>
</gene>
<evidence type="ECO:0000256" key="4">
    <source>
        <dbReference type="ARBA" id="ARBA00004613"/>
    </source>
</evidence>
<evidence type="ECO:0000256" key="7">
    <source>
        <dbReference type="ARBA" id="ARBA00022670"/>
    </source>
</evidence>
<keyword evidence="7" id="KW-0645">Protease</keyword>
<dbReference type="InterPro" id="IPR012332">
    <property type="entry name" value="Autotransporter_pectin_lyase_C"/>
</dbReference>
<dbReference type="GO" id="GO:0004252">
    <property type="term" value="F:serine-type endopeptidase activity"/>
    <property type="evidence" value="ECO:0007669"/>
    <property type="project" value="InterPro"/>
</dbReference>
<dbReference type="SUPFAM" id="SSF51126">
    <property type="entry name" value="Pectin lyase-like"/>
    <property type="match status" value="1"/>
</dbReference>
<evidence type="ECO:0000256" key="1">
    <source>
        <dbReference type="ARBA" id="ARBA00004241"/>
    </source>
</evidence>
<dbReference type="Gene3D" id="2.160.20.20">
    <property type="match status" value="1"/>
</dbReference>
<geneLocation type="plasmid" evidence="17">
    <name>p07-169</name>
</geneLocation>
<keyword evidence="15" id="KW-0865">Zymogen</keyword>
<evidence type="ECO:0000256" key="12">
    <source>
        <dbReference type="ARBA" id="ARBA00022825"/>
    </source>
</evidence>
<comment type="subcellular location">
    <subcellularLocation>
        <location evidence="3">Cell outer membrane</location>
        <topology evidence="3">Multi-pass membrane protein</topology>
    </subcellularLocation>
    <subcellularLocation>
        <location evidence="1">Cell surface</location>
    </subcellularLocation>
    <subcellularLocation>
        <location evidence="2">Periplasm</location>
    </subcellularLocation>
    <subcellularLocation>
        <location evidence="4">Secreted</location>
    </subcellularLocation>
</comment>
<keyword evidence="8" id="KW-0812">Transmembrane</keyword>
<dbReference type="SMART" id="SM00869">
    <property type="entry name" value="Autotransporter"/>
    <property type="match status" value="1"/>
</dbReference>
<keyword evidence="13" id="KW-0843">Virulence</keyword>
<reference evidence="17" key="1">
    <citation type="journal article" date="2018" name="Vet. Microbiol.">
        <title>Characterization of plasmids harboring blaCTX-M genes in Escherichia coli from French pigs.</title>
        <authorList>
            <person name="Lucas P."/>
            <person name="Jouy E."/>
            <person name="Le Devendec L."/>
            <person name="de Boisseson C."/>
            <person name="Perrin-Guyomard A."/>
            <person name="Jove T."/>
            <person name="Blanchard Y."/>
            <person name="Touzain F."/>
            <person name="Kempf I."/>
        </authorList>
    </citation>
    <scope>NUCLEOTIDE SEQUENCE</scope>
    <source>
        <strain evidence="17">07-169</strain>
        <plasmid evidence="17">p07-169</plasmid>
    </source>
</reference>
<organism evidence="17">
    <name type="scientific">Escherichia coli</name>
    <dbReference type="NCBI Taxonomy" id="562"/>
    <lineage>
        <taxon>Bacteria</taxon>
        <taxon>Pseudomonadati</taxon>
        <taxon>Pseudomonadota</taxon>
        <taxon>Gammaproteobacteria</taxon>
        <taxon>Enterobacterales</taxon>
        <taxon>Enterobacteriaceae</taxon>
        <taxon>Escherichia</taxon>
    </lineage>
</organism>
<evidence type="ECO:0000256" key="8">
    <source>
        <dbReference type="ARBA" id="ARBA00022692"/>
    </source>
</evidence>
<evidence type="ECO:0000256" key="14">
    <source>
        <dbReference type="ARBA" id="ARBA00023136"/>
    </source>
</evidence>
<evidence type="ECO:0000256" key="9">
    <source>
        <dbReference type="ARBA" id="ARBA00022729"/>
    </source>
</evidence>
<evidence type="ECO:0000256" key="15">
    <source>
        <dbReference type="ARBA" id="ARBA00023145"/>
    </source>
</evidence>
<evidence type="ECO:0000313" key="17">
    <source>
        <dbReference type="EMBL" id="AYU68124.1"/>
    </source>
</evidence>
<evidence type="ECO:0000256" key="3">
    <source>
        <dbReference type="ARBA" id="ARBA00004571"/>
    </source>
</evidence>
<dbReference type="GO" id="GO:0009986">
    <property type="term" value="C:cell surface"/>
    <property type="evidence" value="ECO:0007669"/>
    <property type="project" value="UniProtKB-SubCell"/>
</dbReference>
<dbReference type="PROSITE" id="PS51691">
    <property type="entry name" value="PEPTIDASE_S6"/>
    <property type="match status" value="1"/>
</dbReference>
<keyword evidence="12" id="KW-0720">Serine protease</keyword>
<keyword evidence="10" id="KW-0574">Periplasm</keyword>
<dbReference type="InterPro" id="IPR030396">
    <property type="entry name" value="Peptidase_S6_dom"/>
</dbReference>
<dbReference type="Pfam" id="PF03797">
    <property type="entry name" value="Autotransporter"/>
    <property type="match status" value="1"/>
</dbReference>
<dbReference type="Pfam" id="PF24078">
    <property type="entry name" value="Beta-sol_PIC_HAP1_IgA0_2nd"/>
    <property type="match status" value="1"/>
</dbReference>
<dbReference type="RefSeq" id="WP_001045657.1">
    <property type="nucleotide sequence ID" value="NZ_BFHK01000005.1"/>
</dbReference>
<dbReference type="PROSITE" id="PS51208">
    <property type="entry name" value="AUTOTRANSPORTER"/>
    <property type="match status" value="1"/>
</dbReference>
<evidence type="ECO:0000256" key="11">
    <source>
        <dbReference type="ARBA" id="ARBA00022801"/>
    </source>
</evidence>
<name>A0A3L1A2X1_ECOLX</name>
<evidence type="ECO:0000256" key="16">
    <source>
        <dbReference type="ARBA" id="ARBA00023237"/>
    </source>
</evidence>
<proteinExistence type="predicted"/>
<dbReference type="Gene3D" id="2.40.128.130">
    <property type="entry name" value="Autotransporter beta-domain"/>
    <property type="match status" value="1"/>
</dbReference>
<dbReference type="GO" id="GO:0009279">
    <property type="term" value="C:cell outer membrane"/>
    <property type="evidence" value="ECO:0007669"/>
    <property type="project" value="UniProtKB-SubCell"/>
</dbReference>
<keyword evidence="17" id="KW-0614">Plasmid</keyword>
<dbReference type="SUPFAM" id="SSF103515">
    <property type="entry name" value="Autotransporter"/>
    <property type="match status" value="1"/>
</dbReference>
<evidence type="ECO:0000256" key="13">
    <source>
        <dbReference type="ARBA" id="ARBA00023026"/>
    </source>
</evidence>
<dbReference type="InterPro" id="IPR000710">
    <property type="entry name" value="Peptidase_S6"/>
</dbReference>
<dbReference type="InterPro" id="IPR036709">
    <property type="entry name" value="Autotransporte_beta_dom_sf"/>
</dbReference>
<dbReference type="GO" id="GO:0006508">
    <property type="term" value="P:proteolysis"/>
    <property type="evidence" value="ECO:0007669"/>
    <property type="project" value="UniProtKB-KW"/>
</dbReference>
<dbReference type="CDD" id="cd01343">
    <property type="entry name" value="PL1_Passenger_AT"/>
    <property type="match status" value="1"/>
</dbReference>
<evidence type="ECO:0000256" key="2">
    <source>
        <dbReference type="ARBA" id="ARBA00004418"/>
    </source>
</evidence>
<dbReference type="PRINTS" id="PR00921">
    <property type="entry name" value="IGASERPTASE"/>
</dbReference>
<keyword evidence="11" id="KW-0378">Hydrolase</keyword>
<dbReference type="InterPro" id="IPR006315">
    <property type="entry name" value="OM_autotransptr_brl_dom"/>
</dbReference>
<dbReference type="InterPro" id="IPR057393">
    <property type="entry name" value="PIC_HAP1_IgA0_b-sol2"/>
</dbReference>
<accession>A0A3L1A2X1</accession>
<keyword evidence="9" id="KW-0732">Signal</keyword>
<keyword evidence="5" id="KW-1134">Transmembrane beta strand</keyword>
<keyword evidence="16" id="KW-0998">Cell outer membrane</keyword>
<evidence type="ECO:0000256" key="10">
    <source>
        <dbReference type="ARBA" id="ARBA00022764"/>
    </source>
</evidence>
<dbReference type="GO" id="GO:0042597">
    <property type="term" value="C:periplasmic space"/>
    <property type="evidence" value="ECO:0007669"/>
    <property type="project" value="UniProtKB-SubCell"/>
</dbReference>
<dbReference type="Pfam" id="PF02395">
    <property type="entry name" value="Peptidase_S6"/>
    <property type="match status" value="1"/>
</dbReference>
<keyword evidence="14" id="KW-0472">Membrane</keyword>
<dbReference type="EMBL" id="MH846943">
    <property type="protein sequence ID" value="AYU68124.1"/>
    <property type="molecule type" value="Genomic_DNA"/>
</dbReference>
<evidence type="ECO:0000256" key="6">
    <source>
        <dbReference type="ARBA" id="ARBA00022525"/>
    </source>
</evidence>
<protein>
    <submittedName>
        <fullName evidence="17">Autotransporter outer membrane beta-barrel domain-containing protein</fullName>
    </submittedName>
</protein>
<keyword evidence="6" id="KW-0964">Secreted</keyword>
<dbReference type="GO" id="GO:0005576">
    <property type="term" value="C:extracellular region"/>
    <property type="evidence" value="ECO:0007669"/>
    <property type="project" value="UniProtKB-SubCell"/>
</dbReference>
<sequence>MNKVYSLKYSHITGGLIAVSELTRRITTGSRKKLFPIISLSLIGVITPSVASQMDLTNFYSQDFFDFAQNKGAFKPGAKNITILKKDGSTLELPDVPFPDFSSVSNKGSTTAIGGSYTVTATHNNISHHSISTQGFGQTNYSYIDRMSKGDFAVTRVNKFIVEGIGDIESADINLSQSEALEKYGVMYKGKKQLIGFRAGAGSLIFEKNGKLTNNQNVSYAPDIRNGSFVLIDGWEGERITTNNLFDEFKNRTTGGDSGSSLFVYDNEKNKWVILGTLFGEYHYSNGQIRSAFNKYDQSLVNKLKDYFTQQINLSGKSAVIKNDNITINSSSDSIKVVNQLKNNKTVQMDLSFNGGGTINLEQDLHTGSGGLIFDDSSVYEINGNNYSYKGAGINTGNSSVVNWNVKGIKGNDLHKIGEGTLNIKAMQDGNLKIGDGKVVLQAEKSFDNIYITSGKATVVIDKNNALNNENEFSGLYFSKNGGVLDLNGYDQFFKKIAATDNGATITNTSEKTATLSLSSTSDYLYHGNISNNIQIRHEHTGKKSDSLLILDGDININNDIHIKNAQVVMQGHATSHTVVKNQACGLPSFLCPVTTTAHLSNLEKNDALKNGVAYKANNQSASFEQPDWEDRQFSFRTMILDNSVFTTSRNSFLKGDIISSGSDIYFGSKNDVYIDTLAGENITGNGFSFSQNIKKGVSAGDSGFSGGIYSTDGSIRIGDKANVTLTKSSSMNNTTLTIEKGGLINAQGGLFTSKESLIAGQMNLTGKPDLNTTTWSPSIYLGIGGYRLTEDGAQFTARNQASVIADIYSDKAANISLGREINAESKNTPAYSSFAISLLNGFDTSLEGKINASKSTLSMNDALWKVTGNSSLKKVSYNGSMTLFTGENNKTFSTLTVDELTANKSAFVMRTDMTNSDKLVVNSKVEGQDNILLVNFLQKNGDNKKLNIDLVSTPGGTDKNTFKASTQSIGFSDVTPVIEQRDAENKTTWTLTGYKTVANNDATKKATSLMSGSYKAFLSEVNNLNKRMGDLRDINGEAGAWARIMSGTGSAGGGFSDNYTHVQVGVDKKHELDGLDLFTGFTVTHTDSSASADVFSGKTKSVGAGLYASAMFDSGAYIDLIGKYVHHDNEYTATFAGLGTRDYSTHSWYAGAEAGYRYHVTEDTWIEPQAELVYGAVSGKQFAWKDQGMHLSMKDKDYNPLIGRTGVDVGKSFSGKDWKVTARAGLGYQFDLLANGETVLRDASGEKRIKGEKDSRMLMSVGLNAEIRDNVRFGLEFEKSAFGKYNVDNAVNANFRYSF</sequence>
<dbReference type="NCBIfam" id="TIGR01414">
    <property type="entry name" value="autotrans_barl"/>
    <property type="match status" value="1"/>
</dbReference>
<dbReference type="InterPro" id="IPR005546">
    <property type="entry name" value="Autotransporte_beta"/>
</dbReference>
<evidence type="ECO:0000256" key="5">
    <source>
        <dbReference type="ARBA" id="ARBA00022452"/>
    </source>
</evidence>
<dbReference type="Gene3D" id="2.40.10.120">
    <property type="match status" value="1"/>
</dbReference>